<dbReference type="PROSITE" id="PS51471">
    <property type="entry name" value="FE2OG_OXY"/>
    <property type="match status" value="1"/>
</dbReference>
<evidence type="ECO:0000313" key="3">
    <source>
        <dbReference type="EMBL" id="CAK9112540.1"/>
    </source>
</evidence>
<dbReference type="InterPro" id="IPR037151">
    <property type="entry name" value="AlkB-like_sf"/>
</dbReference>
<sequence length="1015" mass="114724">MAEKKSRWGRKEKKAEAVPVLEVRHREFEIPNAIAILLENYFTVEECDRYLKILTTEIGWKNQLVTVKSRDSGAEVATVDEPRRTLFMSDPGICYEYSGRENMGQMWHPAVLEIKRKAEEGLVKCGLPEVIFNSAQMNRYDFPRHTLGMHADNEPDLDRDAPIVSVSFGATRDFVIQDRANESLKWVVTLADGAWFVMGGAMQQQYLHGVPHGGMAGTRINLTFRVCRPRADLPRRRRGRTKKNEHGDRAIGAGLVHFLGALQASPGTAECFLPDLGALVCDRLLPIEDPQELFALVAHALSERLSGRCRVSADSQSDWGRLWTATADGSIVPEGKNPFPVELVSKRMGFEELDVTLFCDMTHALRQPPIKAQTNESTGLHVHIGRYPGFFSVEEVGAILKVYLRFEPAINKLLLPVTRQRNRFCRDFREVLGRAQGLGECASDEQLFSVIDSAVAAIKGMSPEIRAACINGCRITTTKEALMLALLGEAGLWRLKRPILTSDANGQQLLLPAGMALKELFSTDGRRLWRPPTSQELQALWGKDGEGGPKAGSSAEESLADPPTPWTALEALDDQARLQCIFQKPDEIPAASVDHWLLRDALILERHGTRYCKLNIMRIAQSSDRATIEFRQFPGGDFNQPLLIWGWVKFLGLLVTHACACVDGVTDLPSEGSEEELKRFLRLRSDSLLLAWFRDVRNRLPKPEIALQKMKDRWERLWHQWAHEAEQIESKFEPRFSQLLCTCKAWRRIFQAASGMKAVFAPSDPVWNQLTQRRASCERFMQELYKAIASRLKHHIKLLVSAEEISRTCSLDTVVEAVLKDGRLRQSNAEIRDLQAAVTETLGWEACPSSLTSIVSDLGKRGADLTLDYASNLLLQLERSSAWPPNTTRTTIDDAAARGSLEDGRLERWKAEPEQAERLPRLWRTYHELCVWLLLPRVDEVVHLWAGLARRGWEPERVRRLWPRISGFGDAAVREIVPSWFARHRAKRSVIRLDVSRVRESAHQSPAYSSKTWTE</sequence>
<evidence type="ECO:0000256" key="1">
    <source>
        <dbReference type="SAM" id="MobiDB-lite"/>
    </source>
</evidence>
<dbReference type="Pfam" id="PF13532">
    <property type="entry name" value="2OG-FeII_Oxy_2"/>
    <property type="match status" value="1"/>
</dbReference>
<dbReference type="PANTHER" id="PTHR31212">
    <property type="entry name" value="ALPHA-KETOGLUTARATE-DEPENDENT DIOXYGENASE ALKB HOMOLOG 3"/>
    <property type="match status" value="1"/>
</dbReference>
<dbReference type="InterPro" id="IPR032854">
    <property type="entry name" value="ALKBH3"/>
</dbReference>
<dbReference type="InterPro" id="IPR022025">
    <property type="entry name" value="Amidoligase_2"/>
</dbReference>
<accession>A0ABP0SJG5</accession>
<dbReference type="EMBL" id="CAXAMM010043973">
    <property type="protein sequence ID" value="CAK9112540.1"/>
    <property type="molecule type" value="Genomic_DNA"/>
</dbReference>
<keyword evidence="3" id="KW-0560">Oxidoreductase</keyword>
<comment type="caution">
    <text evidence="3">The sequence shown here is derived from an EMBL/GenBank/DDBJ whole genome shotgun (WGS) entry which is preliminary data.</text>
</comment>
<proteinExistence type="predicted"/>
<evidence type="ECO:0000313" key="4">
    <source>
        <dbReference type="Proteomes" id="UP001642464"/>
    </source>
</evidence>
<dbReference type="InterPro" id="IPR005123">
    <property type="entry name" value="Oxoglu/Fe-dep_dioxygenase_dom"/>
</dbReference>
<dbReference type="Gene3D" id="2.60.120.590">
    <property type="entry name" value="Alpha-ketoglutarate-dependent dioxygenase AlkB-like"/>
    <property type="match status" value="1"/>
</dbReference>
<evidence type="ECO:0000259" key="2">
    <source>
        <dbReference type="PROSITE" id="PS51471"/>
    </source>
</evidence>
<dbReference type="PANTHER" id="PTHR31212:SF4">
    <property type="entry name" value="ALPHA-KETOGLUTARATE-DEPENDENT DIOXYGENASE ALKB HOMOLOG 3"/>
    <property type="match status" value="1"/>
</dbReference>
<dbReference type="GO" id="GO:0051213">
    <property type="term" value="F:dioxygenase activity"/>
    <property type="evidence" value="ECO:0007669"/>
    <property type="project" value="UniProtKB-KW"/>
</dbReference>
<dbReference type="Proteomes" id="UP001642464">
    <property type="component" value="Unassembled WGS sequence"/>
</dbReference>
<feature type="domain" description="Fe2OG dioxygenase" evidence="2">
    <location>
        <begin position="131"/>
        <end position="228"/>
    </location>
</feature>
<feature type="region of interest" description="Disordered" evidence="1">
    <location>
        <begin position="539"/>
        <end position="564"/>
    </location>
</feature>
<keyword evidence="4" id="KW-1185">Reference proteome</keyword>
<dbReference type="SUPFAM" id="SSF51197">
    <property type="entry name" value="Clavaminate synthase-like"/>
    <property type="match status" value="1"/>
</dbReference>
<name>A0ABP0SJG5_9DINO</name>
<organism evidence="3 4">
    <name type="scientific">Durusdinium trenchii</name>
    <dbReference type="NCBI Taxonomy" id="1381693"/>
    <lineage>
        <taxon>Eukaryota</taxon>
        <taxon>Sar</taxon>
        <taxon>Alveolata</taxon>
        <taxon>Dinophyceae</taxon>
        <taxon>Suessiales</taxon>
        <taxon>Symbiodiniaceae</taxon>
        <taxon>Durusdinium</taxon>
    </lineage>
</organism>
<gene>
    <name evidence="3" type="ORF">SCF082_LOCUS52172</name>
</gene>
<dbReference type="InterPro" id="IPR027450">
    <property type="entry name" value="AlkB-like"/>
</dbReference>
<protein>
    <submittedName>
        <fullName evidence="3">Alpha-ketoglutarate-dependent dioxygenase alkB homolog 3 (Alkylated DNA repair protein alkB homolog 3) (HABH3) (DEPC-1) (Prostate cancer antigen 1)</fullName>
    </submittedName>
</protein>
<keyword evidence="3" id="KW-0223">Dioxygenase</keyword>
<dbReference type="Pfam" id="PF12224">
    <property type="entry name" value="Amidoligase_2"/>
    <property type="match status" value="1"/>
</dbReference>
<reference evidence="3 4" key="1">
    <citation type="submission" date="2024-02" db="EMBL/GenBank/DDBJ databases">
        <authorList>
            <person name="Chen Y."/>
            <person name="Shah S."/>
            <person name="Dougan E. K."/>
            <person name="Thang M."/>
            <person name="Chan C."/>
        </authorList>
    </citation>
    <scope>NUCLEOTIDE SEQUENCE [LARGE SCALE GENOMIC DNA]</scope>
</reference>